<evidence type="ECO:0000256" key="1">
    <source>
        <dbReference type="ARBA" id="ARBA00044755"/>
    </source>
</evidence>
<proteinExistence type="inferred from homology"/>
<gene>
    <name evidence="3" type="ORF">ACFPQ4_15855</name>
</gene>
<name>A0ABW0R6I1_9BACL</name>
<organism evidence="3 4">
    <name type="scientific">Cohnella yongneupensis</name>
    <dbReference type="NCBI Taxonomy" id="425006"/>
    <lineage>
        <taxon>Bacteria</taxon>
        <taxon>Bacillati</taxon>
        <taxon>Bacillota</taxon>
        <taxon>Bacilli</taxon>
        <taxon>Bacillales</taxon>
        <taxon>Paenibacillaceae</taxon>
        <taxon>Cohnella</taxon>
    </lineage>
</organism>
<keyword evidence="4" id="KW-1185">Reference proteome</keyword>
<accession>A0ABW0R6I1</accession>
<dbReference type="Proteomes" id="UP001596108">
    <property type="component" value="Unassembled WGS sequence"/>
</dbReference>
<evidence type="ECO:0000313" key="3">
    <source>
        <dbReference type="EMBL" id="MFC5530904.1"/>
    </source>
</evidence>
<dbReference type="RefSeq" id="WP_378112846.1">
    <property type="nucleotide sequence ID" value="NZ_JBHSNC010000048.1"/>
</dbReference>
<comment type="caution">
    <text evidence="3">The sequence shown here is derived from an EMBL/GenBank/DDBJ whole genome shotgun (WGS) entry which is preliminary data.</text>
</comment>
<protein>
    <submittedName>
        <fullName evidence="3">Polymer-forming cytoskeletal protein</fullName>
    </submittedName>
</protein>
<dbReference type="Pfam" id="PF04519">
    <property type="entry name" value="Bactofilin"/>
    <property type="match status" value="1"/>
</dbReference>
<dbReference type="InterPro" id="IPR007607">
    <property type="entry name" value="BacA/B"/>
</dbReference>
<dbReference type="PANTHER" id="PTHR35024">
    <property type="entry name" value="HYPOTHETICAL CYTOSOLIC PROTEIN"/>
    <property type="match status" value="1"/>
</dbReference>
<comment type="similarity">
    <text evidence="1">Belongs to the bactofilin family.</text>
</comment>
<reference evidence="4" key="1">
    <citation type="journal article" date="2019" name="Int. J. Syst. Evol. Microbiol.">
        <title>The Global Catalogue of Microorganisms (GCM) 10K type strain sequencing project: providing services to taxonomists for standard genome sequencing and annotation.</title>
        <authorList>
            <consortium name="The Broad Institute Genomics Platform"/>
            <consortium name="The Broad Institute Genome Sequencing Center for Infectious Disease"/>
            <person name="Wu L."/>
            <person name="Ma J."/>
        </authorList>
    </citation>
    <scope>NUCLEOTIDE SEQUENCE [LARGE SCALE GENOMIC DNA]</scope>
    <source>
        <strain evidence="4">CGMCC 1.18578</strain>
    </source>
</reference>
<dbReference type="PANTHER" id="PTHR35024:SF4">
    <property type="entry name" value="POLYMER-FORMING CYTOSKELETAL PROTEIN"/>
    <property type="match status" value="1"/>
</dbReference>
<dbReference type="EMBL" id="JBHSNC010000048">
    <property type="protein sequence ID" value="MFC5530904.1"/>
    <property type="molecule type" value="Genomic_DNA"/>
</dbReference>
<sequence length="154" mass="15847">MFKNGKKQKIDPNSTDTLIGEGSSFEGKIKSEAGLRVEGQIVGDIDCAGDVTVGENGIAKSHIKARNVIIAGQVTGNVSAAGKLTIKASGQLHGNLSALELSIESGGVFHGLSKMDVKDAAAPVAEENSAIREPEAPKLAVAPVDDTAAVLKTW</sequence>
<evidence type="ECO:0000256" key="2">
    <source>
        <dbReference type="SAM" id="MobiDB-lite"/>
    </source>
</evidence>
<evidence type="ECO:0000313" key="4">
    <source>
        <dbReference type="Proteomes" id="UP001596108"/>
    </source>
</evidence>
<feature type="region of interest" description="Disordered" evidence="2">
    <location>
        <begin position="1"/>
        <end position="22"/>
    </location>
</feature>